<gene>
    <name evidence="6" type="ORF">IFM46972_01336</name>
</gene>
<evidence type="ECO:0000256" key="3">
    <source>
        <dbReference type="ARBA" id="ARBA00023125"/>
    </source>
</evidence>
<evidence type="ECO:0000256" key="5">
    <source>
        <dbReference type="ARBA" id="ARBA00023242"/>
    </source>
</evidence>
<comment type="subcellular location">
    <subcellularLocation>
        <location evidence="1">Nucleus</location>
    </subcellularLocation>
</comment>
<dbReference type="SUPFAM" id="SSF57701">
    <property type="entry name" value="Zn2/Cys6 DNA-binding domain"/>
    <property type="match status" value="1"/>
</dbReference>
<accession>A0A8H3RMN7</accession>
<proteinExistence type="predicted"/>
<name>A0A8H3RMN7_9EURO</name>
<dbReference type="InterPro" id="IPR021858">
    <property type="entry name" value="Fun_TF"/>
</dbReference>
<evidence type="ECO:0000256" key="4">
    <source>
        <dbReference type="ARBA" id="ARBA00023163"/>
    </source>
</evidence>
<dbReference type="Proteomes" id="UP000465221">
    <property type="component" value="Unassembled WGS sequence"/>
</dbReference>
<dbReference type="GO" id="GO:0008270">
    <property type="term" value="F:zinc ion binding"/>
    <property type="evidence" value="ECO:0007669"/>
    <property type="project" value="InterPro"/>
</dbReference>
<organism evidence="6 7">
    <name type="scientific">Aspergillus udagawae</name>
    <dbReference type="NCBI Taxonomy" id="91492"/>
    <lineage>
        <taxon>Eukaryota</taxon>
        <taxon>Fungi</taxon>
        <taxon>Dikarya</taxon>
        <taxon>Ascomycota</taxon>
        <taxon>Pezizomycotina</taxon>
        <taxon>Eurotiomycetes</taxon>
        <taxon>Eurotiomycetidae</taxon>
        <taxon>Eurotiales</taxon>
        <taxon>Aspergillaceae</taxon>
        <taxon>Aspergillus</taxon>
        <taxon>Aspergillus subgen. Fumigati</taxon>
    </lineage>
</organism>
<protein>
    <recommendedName>
        <fullName evidence="8">Zn(2)-C6 fungal-type domain-containing protein</fullName>
    </recommendedName>
</protein>
<comment type="caution">
    <text evidence="6">The sequence shown here is derived from an EMBL/GenBank/DDBJ whole genome shotgun (WGS) entry which is preliminary data.</text>
</comment>
<dbReference type="GO" id="GO:0005634">
    <property type="term" value="C:nucleus"/>
    <property type="evidence" value="ECO:0007669"/>
    <property type="project" value="UniProtKB-SubCell"/>
</dbReference>
<dbReference type="GO" id="GO:0000976">
    <property type="term" value="F:transcription cis-regulatory region binding"/>
    <property type="evidence" value="ECO:0007669"/>
    <property type="project" value="TreeGrafter"/>
</dbReference>
<dbReference type="GO" id="GO:0045944">
    <property type="term" value="P:positive regulation of transcription by RNA polymerase II"/>
    <property type="evidence" value="ECO:0007669"/>
    <property type="project" value="TreeGrafter"/>
</dbReference>
<evidence type="ECO:0000313" key="7">
    <source>
        <dbReference type="Proteomes" id="UP000465221"/>
    </source>
</evidence>
<keyword evidence="5" id="KW-0539">Nucleus</keyword>
<dbReference type="GO" id="GO:0000981">
    <property type="term" value="F:DNA-binding transcription factor activity, RNA polymerase II-specific"/>
    <property type="evidence" value="ECO:0007669"/>
    <property type="project" value="InterPro"/>
</dbReference>
<evidence type="ECO:0000256" key="2">
    <source>
        <dbReference type="ARBA" id="ARBA00023015"/>
    </source>
</evidence>
<dbReference type="Pfam" id="PF11951">
    <property type="entry name" value="Fungal_trans_2"/>
    <property type="match status" value="1"/>
</dbReference>
<evidence type="ECO:0000256" key="1">
    <source>
        <dbReference type="ARBA" id="ARBA00004123"/>
    </source>
</evidence>
<dbReference type="EMBL" id="BLKC01000006">
    <property type="protein sequence ID" value="GFF25241.1"/>
    <property type="molecule type" value="Genomic_DNA"/>
</dbReference>
<reference evidence="6 7" key="1">
    <citation type="submission" date="2020-01" db="EMBL/GenBank/DDBJ databases">
        <title>Draft genome sequence of Aspergillus udagawae IFM 46972.</title>
        <authorList>
            <person name="Takahashi H."/>
            <person name="Yaguchi T."/>
        </authorList>
    </citation>
    <scope>NUCLEOTIDE SEQUENCE [LARGE SCALE GENOMIC DNA]</scope>
    <source>
        <strain evidence="6 7">IFM 46972</strain>
    </source>
</reference>
<dbReference type="PANTHER" id="PTHR37534:SF48">
    <property type="entry name" value="FINGER DOMAIN PROTEIN, PUTATIVE-RELATED"/>
    <property type="match status" value="1"/>
</dbReference>
<evidence type="ECO:0000313" key="6">
    <source>
        <dbReference type="EMBL" id="GFF25241.1"/>
    </source>
</evidence>
<sequence>MEDRKRHCWECLRQSLVCDFTRPECKRCSTSGIVCPGYNDTEPLRLKWLAPGRVKSRNRKQASNRTENLARATAELSVVPRFEPITDAPKKTNPGTVNACIFPDLLPINDLGPHNGVYRISSTLLQRGAAHPEYLRLGIVCMTLSHRMNQTRNDPASNSLAVAFYRYRGLVLQSLRSDINEGQKRTGDVVLAGIITLLLIDAQQGASPHWQCHIEGLQSLIKLRGGIRSLARSASLAPLLHCFVFVAVIGNTSSPASHLATTTLRLEETDFILEEFGNGLFDFQMCPKPLFAEIIRINHLRARAWKQGPAGLEHLAQQAYGVLSRVNVFSPEQWADSKPLSKEDWRIVAESYQAAVSLYCVLSLQSLSVLPLTPLLRASCTTHGQLLQKLLKEAQSSPRIKRFTLWPLVVLGVQAVNGGAVMRAFVREHLPEMSRHIGSYVPLTVKAVLEKFWASGETRWDACFDKPCPVVTQIAVDLSRLNQ</sequence>
<evidence type="ECO:0008006" key="8">
    <source>
        <dbReference type="Google" id="ProtNLM"/>
    </source>
</evidence>
<keyword evidence="3" id="KW-0238">DNA-binding</keyword>
<dbReference type="InterPro" id="IPR036864">
    <property type="entry name" value="Zn2-C6_fun-type_DNA-bd_sf"/>
</dbReference>
<keyword evidence="2" id="KW-0805">Transcription regulation</keyword>
<dbReference type="PANTHER" id="PTHR37534">
    <property type="entry name" value="TRANSCRIPTIONAL ACTIVATOR PROTEIN UGA3"/>
    <property type="match status" value="1"/>
</dbReference>
<keyword evidence="4" id="KW-0804">Transcription</keyword>
<dbReference type="AlphaFoldDB" id="A0A8H3RMN7"/>